<feature type="region of interest" description="Disordered" evidence="3">
    <location>
        <begin position="339"/>
        <end position="364"/>
    </location>
</feature>
<dbReference type="Gene3D" id="3.40.50.2000">
    <property type="entry name" value="Glycogen Phosphorylase B"/>
    <property type="match status" value="1"/>
</dbReference>
<feature type="domain" description="Glycosyl transferase family 1" evidence="4">
    <location>
        <begin position="204"/>
        <end position="250"/>
    </location>
</feature>
<dbReference type="Pfam" id="PF00534">
    <property type="entry name" value="Glycos_transf_1"/>
    <property type="match status" value="1"/>
</dbReference>
<accession>A0A6C0HKW1</accession>
<proteinExistence type="predicted"/>
<keyword evidence="2" id="KW-0808">Transferase</keyword>
<dbReference type="PANTHER" id="PTHR12526">
    <property type="entry name" value="GLYCOSYLTRANSFERASE"/>
    <property type="match status" value="1"/>
</dbReference>
<evidence type="ECO:0000256" key="1">
    <source>
        <dbReference type="ARBA" id="ARBA00022676"/>
    </source>
</evidence>
<evidence type="ECO:0000313" key="5">
    <source>
        <dbReference type="EMBL" id="QHT81119.1"/>
    </source>
</evidence>
<reference evidence="5" key="1">
    <citation type="journal article" date="2020" name="Nature">
        <title>Giant virus diversity and host interactions through global metagenomics.</title>
        <authorList>
            <person name="Schulz F."/>
            <person name="Roux S."/>
            <person name="Paez-Espino D."/>
            <person name="Jungbluth S."/>
            <person name="Walsh D.A."/>
            <person name="Denef V.J."/>
            <person name="McMahon K.D."/>
            <person name="Konstantinidis K.T."/>
            <person name="Eloe-Fadrosh E.A."/>
            <person name="Kyrpides N.C."/>
            <person name="Woyke T."/>
        </authorList>
    </citation>
    <scope>NUCLEOTIDE SEQUENCE</scope>
    <source>
        <strain evidence="5">GVMAG-M-3300023184-135</strain>
    </source>
</reference>
<dbReference type="SUPFAM" id="SSF53756">
    <property type="entry name" value="UDP-Glycosyltransferase/glycogen phosphorylase"/>
    <property type="match status" value="1"/>
</dbReference>
<dbReference type="CDD" id="cd03801">
    <property type="entry name" value="GT4_PimA-like"/>
    <property type="match status" value="1"/>
</dbReference>
<name>A0A6C0HKW1_9ZZZZ</name>
<dbReference type="AlphaFoldDB" id="A0A6C0HKW1"/>
<dbReference type="EMBL" id="MN739977">
    <property type="protein sequence ID" value="QHT81119.1"/>
    <property type="molecule type" value="Genomic_DNA"/>
</dbReference>
<dbReference type="PANTHER" id="PTHR12526:SF510">
    <property type="entry name" value="D-INOSITOL 3-PHOSPHATE GLYCOSYLTRANSFERASE"/>
    <property type="match status" value="1"/>
</dbReference>
<evidence type="ECO:0000256" key="3">
    <source>
        <dbReference type="SAM" id="MobiDB-lite"/>
    </source>
</evidence>
<feature type="compositionally biased region" description="Low complexity" evidence="3">
    <location>
        <begin position="349"/>
        <end position="362"/>
    </location>
</feature>
<evidence type="ECO:0000256" key="2">
    <source>
        <dbReference type="ARBA" id="ARBA00022679"/>
    </source>
</evidence>
<dbReference type="GO" id="GO:0016757">
    <property type="term" value="F:glycosyltransferase activity"/>
    <property type="evidence" value="ECO:0007669"/>
    <property type="project" value="UniProtKB-KW"/>
</dbReference>
<organism evidence="5">
    <name type="scientific">viral metagenome</name>
    <dbReference type="NCBI Taxonomy" id="1070528"/>
    <lineage>
        <taxon>unclassified sequences</taxon>
        <taxon>metagenomes</taxon>
        <taxon>organismal metagenomes</taxon>
    </lineage>
</organism>
<dbReference type="InterPro" id="IPR001296">
    <property type="entry name" value="Glyco_trans_1"/>
</dbReference>
<protein>
    <recommendedName>
        <fullName evidence="4">Glycosyl transferase family 1 domain-containing protein</fullName>
    </recommendedName>
</protein>
<keyword evidence="1" id="KW-0328">Glycosyltransferase</keyword>
<feature type="compositionally biased region" description="Polar residues" evidence="3">
    <location>
        <begin position="339"/>
        <end position="348"/>
    </location>
</feature>
<sequence length="383" mass="43944">MPDPCGAFFHDIALAKILQSYGHTVHFITVKRGNFPVKGNYRGFNWTYYTNAERELFTANIWCTPHYPFLPIVRKLNGQFRKPVVITMHFGENLEYINSPAKYEWAEFIWIISNHIKEHAQRMIVNPSFFKTIESIRPIMLEHEIKMHARDTLPPGDCITLINANALKGLPLFLELAKKYPARKFLAVRPYYNVIKVPENIPNIEWMNIQDDIRTVLAKTRILVAPSLYESWGRVSFEAMYNGIPVLYSKPMDRASPYARPSGSTEGMQEWIGDSQMGCDYGTFEEWTTAIETLDDPEEYARYSKQAYDKTYGMNIFEDVRDIERKMVDYSIHYAPKITVSSNGDPRTSSGSAPASSAPAQSLHLQMAGARQPFRGGRFAVKR</sequence>
<evidence type="ECO:0000259" key="4">
    <source>
        <dbReference type="Pfam" id="PF00534"/>
    </source>
</evidence>